<dbReference type="Gene3D" id="1.25.40.10">
    <property type="entry name" value="Tetratricopeptide repeat domain"/>
    <property type="match status" value="1"/>
</dbReference>
<dbReference type="InterPro" id="IPR011990">
    <property type="entry name" value="TPR-like_helical_dom_sf"/>
</dbReference>
<reference evidence="2 3" key="1">
    <citation type="submission" date="2011-05" db="EMBL/GenBank/DDBJ databases">
        <title>Complete sequence of chromosome of Frankia symbiont of Datisca glomerata.</title>
        <authorList>
            <consortium name="US DOE Joint Genome Institute"/>
            <person name="Lucas S."/>
            <person name="Han J."/>
            <person name="Lapidus A."/>
            <person name="Cheng J.-F."/>
            <person name="Goodwin L."/>
            <person name="Pitluck S."/>
            <person name="Peters L."/>
            <person name="Mikhailova N."/>
            <person name="Chertkov O."/>
            <person name="Teshima H."/>
            <person name="Han C."/>
            <person name="Tapia R."/>
            <person name="Land M."/>
            <person name="Hauser L."/>
            <person name="Kyrpides N."/>
            <person name="Ivanova N."/>
            <person name="Pagani I."/>
            <person name="Berry A."/>
            <person name="Pawlowski K."/>
            <person name="Persson T."/>
            <person name="Vanden Heuvel B."/>
            <person name="Benson D."/>
            <person name="Woyke T."/>
        </authorList>
    </citation>
    <scope>NUCLEOTIDE SEQUENCE [LARGE SCALE GENOMIC DNA]</scope>
    <source>
        <strain evidence="3">4085684</strain>
    </source>
</reference>
<evidence type="ECO:0000313" key="2">
    <source>
        <dbReference type="EMBL" id="AEH08808.1"/>
    </source>
</evidence>
<dbReference type="KEGG" id="fsy:FsymDg_1328"/>
<dbReference type="RefSeq" id="WP_013872782.1">
    <property type="nucleotide sequence ID" value="NC_015656.1"/>
</dbReference>
<name>F8B172_9ACTN</name>
<evidence type="ECO:0000313" key="3">
    <source>
        <dbReference type="Proteomes" id="UP000001549"/>
    </source>
</evidence>
<organism evidence="2 3">
    <name type="scientific">Candidatus Protofrankia datiscae</name>
    <dbReference type="NCBI Taxonomy" id="2716812"/>
    <lineage>
        <taxon>Bacteria</taxon>
        <taxon>Bacillati</taxon>
        <taxon>Actinomycetota</taxon>
        <taxon>Actinomycetes</taxon>
        <taxon>Frankiales</taxon>
        <taxon>Frankiaceae</taxon>
        <taxon>Protofrankia</taxon>
    </lineage>
</organism>
<sequence length="437" mass="47186">MTTQAHPGWDPGGLRRRPETAGRTRNPVDARNTAGHPDTAGHRQPDHRPVSQQPAGQPVHEQIAPANTGLDLLWTHDGLTRELMAMTRARRPHRFLPVSGPSLDSAAQRWLAARTHHEGVVPTGQLVDDPLVCGFEDRVDALRRMSDVLGGNDVYALSRTELSITVRLLRVGTHSDAHQARLYAVAAELARLAGWAMYDIGQYGTAQRCWLIALRAAHEANAPALGANILRCMAEQVTWYGQPADAVSLLHRAQAGARYLLSAIERAVIAADLAVAHSRAGSSEDAAAETELAYTLIDKVRPEDSPPYMYWARRKDVAFSAGEALLSSGSPEAAIPHFEAALDDLDELDEEVPRDRVEFLTRLGIANIRTGDADRAVALGHQAVSCATMIDSGMTRRDIARLCQELEQAGATAQTAGLVDHVRDALGPAGLSSPTLS</sequence>
<gene>
    <name evidence="2" type="ordered locus">FsymDg_1328</name>
</gene>
<accession>F8B172</accession>
<feature type="region of interest" description="Disordered" evidence="1">
    <location>
        <begin position="1"/>
        <end position="58"/>
    </location>
</feature>
<dbReference type="STRING" id="656024.FsymDg_1328"/>
<dbReference type="AlphaFoldDB" id="F8B172"/>
<evidence type="ECO:0000256" key="1">
    <source>
        <dbReference type="SAM" id="MobiDB-lite"/>
    </source>
</evidence>
<protein>
    <recommendedName>
        <fullName evidence="4">Transcriptional regulator</fullName>
    </recommendedName>
</protein>
<dbReference type="HOGENOM" id="CLU_029927_7_2_11"/>
<dbReference type="EMBL" id="CP002801">
    <property type="protein sequence ID" value="AEH08808.1"/>
    <property type="molecule type" value="Genomic_DNA"/>
</dbReference>
<proteinExistence type="predicted"/>
<dbReference type="Proteomes" id="UP000001549">
    <property type="component" value="Chromosome"/>
</dbReference>
<keyword evidence="3" id="KW-1185">Reference proteome</keyword>
<dbReference type="SUPFAM" id="SSF48452">
    <property type="entry name" value="TPR-like"/>
    <property type="match status" value="1"/>
</dbReference>
<feature type="compositionally biased region" description="Basic and acidic residues" evidence="1">
    <location>
        <begin position="16"/>
        <end position="28"/>
    </location>
</feature>
<evidence type="ECO:0008006" key="4">
    <source>
        <dbReference type="Google" id="ProtNLM"/>
    </source>
</evidence>
<dbReference type="eggNOG" id="COG0457">
    <property type="taxonomic scope" value="Bacteria"/>
</dbReference>
<feature type="compositionally biased region" description="Basic and acidic residues" evidence="1">
    <location>
        <begin position="39"/>
        <end position="49"/>
    </location>
</feature>